<dbReference type="Pfam" id="PF00990">
    <property type="entry name" value="GGDEF"/>
    <property type="match status" value="1"/>
</dbReference>
<dbReference type="SUPFAM" id="SSF141868">
    <property type="entry name" value="EAL domain-like"/>
    <property type="match status" value="1"/>
</dbReference>
<dbReference type="EMBL" id="UETC01000004">
    <property type="protein sequence ID" value="SSA45764.1"/>
    <property type="molecule type" value="Genomic_DNA"/>
</dbReference>
<evidence type="ECO:0000313" key="7">
    <source>
        <dbReference type="Proteomes" id="UP000251571"/>
    </source>
</evidence>
<evidence type="ECO:0000259" key="3">
    <source>
        <dbReference type="PROSITE" id="PS50887"/>
    </source>
</evidence>
<dbReference type="Proteomes" id="UP000251571">
    <property type="component" value="Unassembled WGS sequence"/>
</dbReference>
<dbReference type="InterPro" id="IPR052155">
    <property type="entry name" value="Biofilm_reg_signaling"/>
</dbReference>
<dbReference type="Pfam" id="PF00563">
    <property type="entry name" value="EAL"/>
    <property type="match status" value="1"/>
</dbReference>
<dbReference type="Gene3D" id="3.20.20.450">
    <property type="entry name" value="EAL domain"/>
    <property type="match status" value="1"/>
</dbReference>
<gene>
    <name evidence="4" type="ORF">BCF38_10453</name>
    <name evidence="5" type="ORF">SAMN05421539_10453</name>
</gene>
<reference evidence="5 7" key="1">
    <citation type="submission" date="2016-10" db="EMBL/GenBank/DDBJ databases">
        <authorList>
            <person name="Cai Z."/>
        </authorList>
    </citation>
    <scope>NUCLEOTIDE SEQUENCE [LARGE SCALE GENOMIC DNA]</scope>
    <source>
        <strain evidence="5 7">DSM 25227</strain>
    </source>
</reference>
<reference evidence="4 6" key="2">
    <citation type="submission" date="2018-03" db="EMBL/GenBank/DDBJ databases">
        <title>Genomic Encyclopedia of Archaeal and Bacterial Type Strains, Phase II (KMG-II): from individual species to whole genera.</title>
        <authorList>
            <person name="Goeker M."/>
        </authorList>
    </citation>
    <scope>NUCLEOTIDE SEQUENCE [LARGE SCALE GENOMIC DNA]</scope>
    <source>
        <strain evidence="4 6">DSM 25227</strain>
    </source>
</reference>
<evidence type="ECO:0000259" key="2">
    <source>
        <dbReference type="PROSITE" id="PS50883"/>
    </source>
</evidence>
<sequence>MAPRWQAFTFPDARGVAMLALVALFVFTADLLIQRAVSAAIARDSVREVAHLADLLSEQPGLTDAWLWQGPLPAELPPSEAPHFPAIEIHGFDVDGHPVSPGTTEFGRVDPSTLSAVATGDAPVVTLVERPPGMSPQAVAYLPQRDRAGSLTGIVGLVATQAAGHDALLRTVRILGIGLATLCASLLLVVAFHLQWLAPRQHRQASGKTDALTNVFNRLALHEALEAALDPKGAGPPTVGLLSVDIDRLHVLNDAAGTQAGDDYLRAVAGCLTARLRAGDTVGRVAGDRFVAVVPGATTTGLAALAAGLQAAMRRDMPGVAGPAAATVSIGHYVARVGQSAPEALRRATLALRQAKAQGRGGVAAHRPSLDAQDRRRQAVERALHGAWESGRMELYFQPIVAAADARVVGFEALLRMRDENGAPISPTEFIPAAERSGQIHDIGMEALVRAIRIATDWPADRFVSVNLSPAQFRRSDLVERVAACLESTGFPPSRLELEVTESLLIGDEERVTDHLVGLKALGLSLALDDFGTGYSSLSYLFRFSFDKLKIDRVFLEGYSFESPKHAEIIEIIGLLGRKLGMTVVAEGVETEAQREMLARLDCDQMQGFLFGKPVSAAEALRMMVQAPRPYPPVRVRAV</sequence>
<dbReference type="PANTHER" id="PTHR44757">
    <property type="entry name" value="DIGUANYLATE CYCLASE DGCP"/>
    <property type="match status" value="1"/>
</dbReference>
<dbReference type="Gene3D" id="3.30.70.270">
    <property type="match status" value="1"/>
</dbReference>
<feature type="transmembrane region" description="Helical" evidence="1">
    <location>
        <begin position="174"/>
        <end position="196"/>
    </location>
</feature>
<dbReference type="PROSITE" id="PS50887">
    <property type="entry name" value="GGDEF"/>
    <property type="match status" value="1"/>
</dbReference>
<dbReference type="InterPro" id="IPR000160">
    <property type="entry name" value="GGDEF_dom"/>
</dbReference>
<keyword evidence="1" id="KW-0472">Membrane</keyword>
<dbReference type="InterPro" id="IPR029787">
    <property type="entry name" value="Nucleotide_cyclase"/>
</dbReference>
<keyword evidence="1" id="KW-1133">Transmembrane helix</keyword>
<dbReference type="OrthoDB" id="9814202at2"/>
<evidence type="ECO:0000313" key="4">
    <source>
        <dbReference type="EMBL" id="PWJ19122.1"/>
    </source>
</evidence>
<name>A0A2Y9AMK7_9RHOB</name>
<evidence type="ECO:0000256" key="1">
    <source>
        <dbReference type="SAM" id="Phobius"/>
    </source>
</evidence>
<protein>
    <submittedName>
        <fullName evidence="5">Diguanylate cyclase (GGDEF) domain-containing protein</fullName>
    </submittedName>
    <submittedName>
        <fullName evidence="4">Diguanylate cyclase (GGDEF)-like protein</fullName>
    </submittedName>
</protein>
<dbReference type="InterPro" id="IPR043128">
    <property type="entry name" value="Rev_trsase/Diguanyl_cyclase"/>
</dbReference>
<dbReference type="PROSITE" id="PS50883">
    <property type="entry name" value="EAL"/>
    <property type="match status" value="1"/>
</dbReference>
<keyword evidence="6" id="KW-1185">Reference proteome</keyword>
<dbReference type="SUPFAM" id="SSF55073">
    <property type="entry name" value="Nucleotide cyclase"/>
    <property type="match status" value="1"/>
</dbReference>
<dbReference type="Proteomes" id="UP000245839">
    <property type="component" value="Unassembled WGS sequence"/>
</dbReference>
<organism evidence="5 7">
    <name type="scientific">Jannaschia seohaensis</name>
    <dbReference type="NCBI Taxonomy" id="475081"/>
    <lineage>
        <taxon>Bacteria</taxon>
        <taxon>Pseudomonadati</taxon>
        <taxon>Pseudomonadota</taxon>
        <taxon>Alphaproteobacteria</taxon>
        <taxon>Rhodobacterales</taxon>
        <taxon>Roseobacteraceae</taxon>
        <taxon>Jannaschia</taxon>
    </lineage>
</organism>
<dbReference type="AlphaFoldDB" id="A0A2Y9AMK7"/>
<dbReference type="CDD" id="cd01948">
    <property type="entry name" value="EAL"/>
    <property type="match status" value="1"/>
</dbReference>
<feature type="transmembrane region" description="Helical" evidence="1">
    <location>
        <begin position="15"/>
        <end position="33"/>
    </location>
</feature>
<dbReference type="SMART" id="SM00052">
    <property type="entry name" value="EAL"/>
    <property type="match status" value="1"/>
</dbReference>
<dbReference type="SMART" id="SM00267">
    <property type="entry name" value="GGDEF"/>
    <property type="match status" value="1"/>
</dbReference>
<dbReference type="InterPro" id="IPR035919">
    <property type="entry name" value="EAL_sf"/>
</dbReference>
<feature type="domain" description="GGDEF" evidence="3">
    <location>
        <begin position="237"/>
        <end position="368"/>
    </location>
</feature>
<dbReference type="NCBIfam" id="TIGR00254">
    <property type="entry name" value="GGDEF"/>
    <property type="match status" value="1"/>
</dbReference>
<evidence type="ECO:0000313" key="6">
    <source>
        <dbReference type="Proteomes" id="UP000245839"/>
    </source>
</evidence>
<feature type="domain" description="EAL" evidence="2">
    <location>
        <begin position="377"/>
        <end position="628"/>
    </location>
</feature>
<dbReference type="EMBL" id="QGDJ01000004">
    <property type="protein sequence ID" value="PWJ19122.1"/>
    <property type="molecule type" value="Genomic_DNA"/>
</dbReference>
<dbReference type="PANTHER" id="PTHR44757:SF2">
    <property type="entry name" value="BIOFILM ARCHITECTURE MAINTENANCE PROTEIN MBAA"/>
    <property type="match status" value="1"/>
</dbReference>
<proteinExistence type="predicted"/>
<accession>A0A2Y9AMK7</accession>
<evidence type="ECO:0000313" key="5">
    <source>
        <dbReference type="EMBL" id="SSA45764.1"/>
    </source>
</evidence>
<dbReference type="CDD" id="cd01949">
    <property type="entry name" value="GGDEF"/>
    <property type="match status" value="1"/>
</dbReference>
<keyword evidence="1" id="KW-0812">Transmembrane</keyword>
<dbReference type="InterPro" id="IPR001633">
    <property type="entry name" value="EAL_dom"/>
</dbReference>